<dbReference type="AlphaFoldDB" id="A0A1W2G7A3"/>
<keyword evidence="2" id="KW-1185">Reference proteome</keyword>
<sequence>MLGVSQPTLRKSIESAVNSRSEINIKKRGLISSGQMIKLLKHLDIEWEYEKKMERE</sequence>
<evidence type="ECO:0000313" key="1">
    <source>
        <dbReference type="EMBL" id="SMD32560.1"/>
    </source>
</evidence>
<name>A0A1W2G7A3_REIFA</name>
<protein>
    <submittedName>
        <fullName evidence="1">Uncharacterized protein</fullName>
    </submittedName>
</protein>
<dbReference type="EMBL" id="FWYF01000001">
    <property type="protein sequence ID" value="SMD32560.1"/>
    <property type="molecule type" value="Genomic_DNA"/>
</dbReference>
<organism evidence="1 2">
    <name type="scientific">Reichenbachiella faecimaris</name>
    <dbReference type="NCBI Taxonomy" id="692418"/>
    <lineage>
        <taxon>Bacteria</taxon>
        <taxon>Pseudomonadati</taxon>
        <taxon>Bacteroidota</taxon>
        <taxon>Cytophagia</taxon>
        <taxon>Cytophagales</taxon>
        <taxon>Reichenbachiellaceae</taxon>
        <taxon>Reichenbachiella</taxon>
    </lineage>
</organism>
<evidence type="ECO:0000313" key="2">
    <source>
        <dbReference type="Proteomes" id="UP000192472"/>
    </source>
</evidence>
<dbReference type="Proteomes" id="UP000192472">
    <property type="component" value="Unassembled WGS sequence"/>
</dbReference>
<accession>A0A1W2G7A3</accession>
<proteinExistence type="predicted"/>
<reference evidence="1 2" key="1">
    <citation type="submission" date="2017-04" db="EMBL/GenBank/DDBJ databases">
        <authorList>
            <person name="Afonso C.L."/>
            <person name="Miller P.J."/>
            <person name="Scott M.A."/>
            <person name="Spackman E."/>
            <person name="Goraichik I."/>
            <person name="Dimitrov K.M."/>
            <person name="Suarez D.L."/>
            <person name="Swayne D.E."/>
        </authorList>
    </citation>
    <scope>NUCLEOTIDE SEQUENCE [LARGE SCALE GENOMIC DNA]</scope>
    <source>
        <strain evidence="1 2">DSM 26133</strain>
    </source>
</reference>
<gene>
    <name evidence="1" type="ORF">SAMN04488029_0907</name>
</gene>
<dbReference type="STRING" id="692418.SAMN04488029_0907"/>